<sequence length="109" mass="12260">MIRANHLSYVCAAIHHLIDHYPELSLVWGWMLCEEGRALTAPSDLLQASPRKPRVLVGRGACSQYSCTSHHAVPCGLFPAELSRTKSSWEPTRESKFTGLFCEDTLVRY</sequence>
<evidence type="ECO:0000313" key="1">
    <source>
        <dbReference type="EMBL" id="CAM9440805.1"/>
    </source>
</evidence>
<reference evidence="1" key="1">
    <citation type="submission" date="2023-05" db="EMBL/GenBank/DDBJ databases">
        <authorList>
            <consortium name="ELIXIR-Norway"/>
        </authorList>
    </citation>
    <scope>NUCLEOTIDE SEQUENCE</scope>
</reference>
<gene>
    <name evidence="1" type="ORF">MRATA1EN22A_LOCUS2562</name>
</gene>
<proteinExistence type="predicted"/>
<accession>A0AC59Y753</accession>
<reference evidence="1" key="2">
    <citation type="submission" date="2025-03" db="EMBL/GenBank/DDBJ databases">
        <authorList>
            <consortium name="ELIXIR-Norway"/>
            <consortium name="Elixir Norway"/>
        </authorList>
    </citation>
    <scope>NUCLEOTIDE SEQUENCE</scope>
</reference>
<dbReference type="EMBL" id="OX596094">
    <property type="protein sequence ID" value="CAM9440805.1"/>
    <property type="molecule type" value="Genomic_DNA"/>
</dbReference>
<evidence type="ECO:0000313" key="2">
    <source>
        <dbReference type="Proteomes" id="UP001162501"/>
    </source>
</evidence>
<protein>
    <submittedName>
        <fullName evidence="1">Uncharacterized protein</fullName>
    </submittedName>
</protein>
<dbReference type="Proteomes" id="UP001162501">
    <property type="component" value="Chromosome 10"/>
</dbReference>
<organism evidence="1 2">
    <name type="scientific">Rangifer tarandus platyrhynchus</name>
    <name type="common">Svalbard reindeer</name>
    <dbReference type="NCBI Taxonomy" id="3082113"/>
    <lineage>
        <taxon>Eukaryota</taxon>
        <taxon>Metazoa</taxon>
        <taxon>Chordata</taxon>
        <taxon>Craniata</taxon>
        <taxon>Vertebrata</taxon>
        <taxon>Euteleostomi</taxon>
        <taxon>Mammalia</taxon>
        <taxon>Eutheria</taxon>
        <taxon>Laurasiatheria</taxon>
        <taxon>Artiodactyla</taxon>
        <taxon>Ruminantia</taxon>
        <taxon>Pecora</taxon>
        <taxon>Cervidae</taxon>
        <taxon>Odocoileinae</taxon>
        <taxon>Rangifer</taxon>
    </lineage>
</organism>
<name>A0AC59Y753_RANTA</name>